<keyword evidence="2" id="KW-0472">Membrane</keyword>
<evidence type="ECO:0000313" key="3">
    <source>
        <dbReference type="EMBL" id="QHS93496.1"/>
    </source>
</evidence>
<feature type="transmembrane region" description="Helical" evidence="2">
    <location>
        <begin position="86"/>
        <end position="105"/>
    </location>
</feature>
<feature type="compositionally biased region" description="Basic residues" evidence="1">
    <location>
        <begin position="66"/>
        <end position="77"/>
    </location>
</feature>
<accession>A0A6C0BMT8</accession>
<evidence type="ECO:0000256" key="2">
    <source>
        <dbReference type="SAM" id="Phobius"/>
    </source>
</evidence>
<keyword evidence="2" id="KW-1133">Transmembrane helix</keyword>
<dbReference type="AlphaFoldDB" id="A0A6C0BMT8"/>
<reference evidence="3" key="1">
    <citation type="journal article" date="2020" name="Nature">
        <title>Giant virus diversity and host interactions through global metagenomics.</title>
        <authorList>
            <person name="Schulz F."/>
            <person name="Roux S."/>
            <person name="Paez-Espino D."/>
            <person name="Jungbluth S."/>
            <person name="Walsh D.A."/>
            <person name="Denef V.J."/>
            <person name="McMahon K.D."/>
            <person name="Konstantinidis K.T."/>
            <person name="Eloe-Fadrosh E.A."/>
            <person name="Kyrpides N.C."/>
            <person name="Woyke T."/>
        </authorList>
    </citation>
    <scope>NUCLEOTIDE SEQUENCE</scope>
    <source>
        <strain evidence="3">GVMAG-M-3300017989-17</strain>
    </source>
</reference>
<proteinExistence type="predicted"/>
<keyword evidence="2" id="KW-0812">Transmembrane</keyword>
<feature type="region of interest" description="Disordered" evidence="1">
    <location>
        <begin position="49"/>
        <end position="77"/>
    </location>
</feature>
<name>A0A6C0BMT8_9ZZZZ</name>
<organism evidence="3">
    <name type="scientific">viral metagenome</name>
    <dbReference type="NCBI Taxonomy" id="1070528"/>
    <lineage>
        <taxon>unclassified sequences</taxon>
        <taxon>metagenomes</taxon>
        <taxon>organismal metagenomes</taxon>
    </lineage>
</organism>
<sequence length="108" mass="12111">MSGVQNKLIKGIAVGGLCSIISVDVSEIVFSCLDPVVKYCTKPGRTKVTGGNVASAPFQNQASTDRRRREKEKKKKRQRQMLYKRILRILLFTGIAYLMVAYLLHPGR</sequence>
<evidence type="ECO:0000256" key="1">
    <source>
        <dbReference type="SAM" id="MobiDB-lite"/>
    </source>
</evidence>
<protein>
    <submittedName>
        <fullName evidence="3">Uncharacterized protein</fullName>
    </submittedName>
</protein>
<dbReference type="EMBL" id="MN739205">
    <property type="protein sequence ID" value="QHS93496.1"/>
    <property type="molecule type" value="Genomic_DNA"/>
</dbReference>